<sequence>MFAENQGEELYHVKDAKKKTIYDYTMEYLEAKYDITYNEISHDFQIAFKDSKEWHYLNLNSLIIELAKAGVDIPTGKLEILIRSEWIPKYNPVKEYFLDLPKWDGEDHILKLTSYVPTYEKEAFNYHFKKWLVRTIKCALEISYFNKQAFILSHQGQNSGKSTWCRFLCPPELAAYMAEDISNDKDARIQLCRNFLYNLDELAVLSKKDVNALKSFFSKTFINERLPYDRKNTTLPRICSFVGSTNMSSFLNDETGSVRWLCFELKGRINFAYSKEVDINKVWSQAYHLAYSDPTFSPELTIDDITENEERNKRYTKLTSEQELIAKYYEKSTDMKDFKTASDVMVATSCLNLRLNHINIGRALAGFGFQKVKHPKRQVYGYLAKSMFAESPWEIEFSKKTE</sequence>
<dbReference type="PANTHER" id="PTHR34985">
    <property type="entry name" value="SLR0554 PROTEIN"/>
    <property type="match status" value="1"/>
</dbReference>
<accession>A0A1W1Z0L3</accession>
<dbReference type="AlphaFoldDB" id="A0A1W1Z0L3"/>
<protein>
    <submittedName>
        <fullName evidence="2">Virulence-associated protein E</fullName>
    </submittedName>
</protein>
<dbReference type="Pfam" id="PF05272">
    <property type="entry name" value="VapE-like_dom"/>
    <property type="match status" value="1"/>
</dbReference>
<keyword evidence="3" id="KW-1185">Reference proteome</keyword>
<gene>
    <name evidence="2" type="ORF">SAMN05660703_0997</name>
</gene>
<dbReference type="InterPro" id="IPR007936">
    <property type="entry name" value="VapE-like_dom"/>
</dbReference>
<dbReference type="STRING" id="504486.SAMN05660703_0997"/>
<feature type="domain" description="Virulence-associated protein E-like" evidence="1">
    <location>
        <begin position="102"/>
        <end position="296"/>
    </location>
</feature>
<dbReference type="EMBL" id="FWXO01000001">
    <property type="protein sequence ID" value="SMC41498.1"/>
    <property type="molecule type" value="Genomic_DNA"/>
</dbReference>
<evidence type="ECO:0000313" key="3">
    <source>
        <dbReference type="Proteomes" id="UP000192360"/>
    </source>
</evidence>
<organism evidence="2 3">
    <name type="scientific">Cellulophaga tyrosinoxydans</name>
    <dbReference type="NCBI Taxonomy" id="504486"/>
    <lineage>
        <taxon>Bacteria</taxon>
        <taxon>Pseudomonadati</taxon>
        <taxon>Bacteroidota</taxon>
        <taxon>Flavobacteriia</taxon>
        <taxon>Flavobacteriales</taxon>
        <taxon>Flavobacteriaceae</taxon>
        <taxon>Cellulophaga</taxon>
    </lineage>
</organism>
<proteinExistence type="predicted"/>
<dbReference type="OrthoDB" id="9801888at2"/>
<dbReference type="PANTHER" id="PTHR34985:SF1">
    <property type="entry name" value="SLR0554 PROTEIN"/>
    <property type="match status" value="1"/>
</dbReference>
<dbReference type="RefSeq" id="WP_084060278.1">
    <property type="nucleotide sequence ID" value="NZ_FWXO01000001.1"/>
</dbReference>
<evidence type="ECO:0000313" key="2">
    <source>
        <dbReference type="EMBL" id="SMC41498.1"/>
    </source>
</evidence>
<evidence type="ECO:0000259" key="1">
    <source>
        <dbReference type="Pfam" id="PF05272"/>
    </source>
</evidence>
<reference evidence="2 3" key="1">
    <citation type="submission" date="2017-04" db="EMBL/GenBank/DDBJ databases">
        <authorList>
            <person name="Afonso C.L."/>
            <person name="Miller P.J."/>
            <person name="Scott M.A."/>
            <person name="Spackman E."/>
            <person name="Goraichik I."/>
            <person name="Dimitrov K.M."/>
            <person name="Suarez D.L."/>
            <person name="Swayne D.E."/>
        </authorList>
    </citation>
    <scope>NUCLEOTIDE SEQUENCE [LARGE SCALE GENOMIC DNA]</scope>
    <source>
        <strain evidence="2 3">DSM 21164</strain>
    </source>
</reference>
<dbReference type="Proteomes" id="UP000192360">
    <property type="component" value="Unassembled WGS sequence"/>
</dbReference>
<name>A0A1W1Z0L3_9FLAO</name>